<dbReference type="Gene3D" id="3.20.20.150">
    <property type="entry name" value="Divalent-metal-dependent TIM barrel enzymes"/>
    <property type="match status" value="1"/>
</dbReference>
<dbReference type="EMBL" id="SMSJ01000086">
    <property type="protein sequence ID" value="TDH58976.1"/>
    <property type="molecule type" value="Genomic_DNA"/>
</dbReference>
<dbReference type="NCBIfam" id="NF035939">
    <property type="entry name" value="TIM_EboE"/>
    <property type="match status" value="1"/>
</dbReference>
<evidence type="ECO:0000313" key="1">
    <source>
        <dbReference type="EMBL" id="TDH58976.1"/>
    </source>
</evidence>
<accession>A0A4R5Q8A1</accession>
<sequence>MRLALPSGPAHLTYCANIHRGESWPETFDALRLHLPAVKRQVSPAAPMGVGLRLSALAAEALEQTAALAALQGFFLAEDLYVFTVNGFPYGPFHGRPVKEQVYAPDWRQPERLAYTDRLATLLAALLPEGEMGSVSTVPGAFRAAGAEPGMRIAIGEALLRHAARLVRLEADTGRHIMLALEPEPMCLLETTAEAVGFLEEQLLGRHALARFAALVGCGMAGAEALLRRHVGLCLDVCHAAVEFEAPGESVALLRRAGIAVAKLQLSSALAIGRPDAEAASLLRRFDDGVYLHQVVERRPDGSLRRFLDLPDALPSLPAEPEGHEWRVHCHVPIFLDGVGRLGTTQDVLREVLAQQRAEGISPHLEVETYTWDVLPPEWRCAELDQAIARELLWVQDRLLS</sequence>
<keyword evidence="1" id="KW-0413">Isomerase</keyword>
<reference evidence="1 2" key="1">
    <citation type="journal article" date="2016" name="J. Microbiol.">
        <title>Dankookia rubra gen. nov., sp. nov., an alphaproteobacterium isolated from sediment of a shallow stream.</title>
        <authorList>
            <person name="Kim W.H."/>
            <person name="Kim D.H."/>
            <person name="Kang K."/>
            <person name="Ahn T.Y."/>
        </authorList>
    </citation>
    <scope>NUCLEOTIDE SEQUENCE [LARGE SCALE GENOMIC DNA]</scope>
    <source>
        <strain evidence="1 2">JCM30602</strain>
    </source>
</reference>
<evidence type="ECO:0000313" key="2">
    <source>
        <dbReference type="Proteomes" id="UP000295096"/>
    </source>
</evidence>
<dbReference type="AlphaFoldDB" id="A0A4R5Q8A1"/>
<dbReference type="SUPFAM" id="SSF51658">
    <property type="entry name" value="Xylose isomerase-like"/>
    <property type="match status" value="1"/>
</dbReference>
<gene>
    <name evidence="1" type="ORF">E2C06_29685</name>
</gene>
<dbReference type="OrthoDB" id="9785907at2"/>
<dbReference type="GO" id="GO:0016853">
    <property type="term" value="F:isomerase activity"/>
    <property type="evidence" value="ECO:0007669"/>
    <property type="project" value="UniProtKB-KW"/>
</dbReference>
<dbReference type="InterPro" id="IPR036237">
    <property type="entry name" value="Xyl_isomerase-like_sf"/>
</dbReference>
<comment type="caution">
    <text evidence="1">The sequence shown here is derived from an EMBL/GenBank/DDBJ whole genome shotgun (WGS) entry which is preliminary data.</text>
</comment>
<keyword evidence="2" id="KW-1185">Reference proteome</keyword>
<organism evidence="1 2">
    <name type="scientific">Dankookia rubra</name>
    <dbReference type="NCBI Taxonomy" id="1442381"/>
    <lineage>
        <taxon>Bacteria</taxon>
        <taxon>Pseudomonadati</taxon>
        <taxon>Pseudomonadota</taxon>
        <taxon>Alphaproteobacteria</taxon>
        <taxon>Acetobacterales</taxon>
        <taxon>Roseomonadaceae</taxon>
        <taxon>Dankookia</taxon>
    </lineage>
</organism>
<protein>
    <submittedName>
        <fullName evidence="1">Sugar phosphate isomerase</fullName>
    </submittedName>
</protein>
<dbReference type="RefSeq" id="WP_133292197.1">
    <property type="nucleotide sequence ID" value="NZ_SMSJ01000086.1"/>
</dbReference>
<proteinExistence type="predicted"/>
<name>A0A4R5Q8A1_9PROT</name>
<dbReference type="Proteomes" id="UP000295096">
    <property type="component" value="Unassembled WGS sequence"/>
</dbReference>